<dbReference type="PANTHER" id="PTHR31672:SF13">
    <property type="entry name" value="F-BOX PROTEIN CPR30-LIKE"/>
    <property type="match status" value="1"/>
</dbReference>
<organism evidence="2 3">
    <name type="scientific">Turnera subulata</name>
    <dbReference type="NCBI Taxonomy" id="218843"/>
    <lineage>
        <taxon>Eukaryota</taxon>
        <taxon>Viridiplantae</taxon>
        <taxon>Streptophyta</taxon>
        <taxon>Embryophyta</taxon>
        <taxon>Tracheophyta</taxon>
        <taxon>Spermatophyta</taxon>
        <taxon>Magnoliopsida</taxon>
        <taxon>eudicotyledons</taxon>
        <taxon>Gunneridae</taxon>
        <taxon>Pentapetalae</taxon>
        <taxon>rosids</taxon>
        <taxon>fabids</taxon>
        <taxon>Malpighiales</taxon>
        <taxon>Passifloraceae</taxon>
        <taxon>Turnera</taxon>
    </lineage>
</organism>
<dbReference type="Gene3D" id="1.20.1280.50">
    <property type="match status" value="1"/>
</dbReference>
<name>A0A9Q0FAX6_9ROSI</name>
<reference evidence="2" key="1">
    <citation type="submission" date="2022-02" db="EMBL/GenBank/DDBJ databases">
        <authorList>
            <person name="Henning P.M."/>
            <person name="McCubbin A.G."/>
            <person name="Shore J.S."/>
        </authorList>
    </citation>
    <scope>NUCLEOTIDE SEQUENCE</scope>
    <source>
        <strain evidence="2">F60SS</strain>
        <tissue evidence="2">Leaves</tissue>
    </source>
</reference>
<dbReference type="PANTHER" id="PTHR31672">
    <property type="entry name" value="BNACNNG10540D PROTEIN"/>
    <property type="match status" value="1"/>
</dbReference>
<dbReference type="SUPFAM" id="SSF50998">
    <property type="entry name" value="Quinoprotein alcohol dehydrogenase-like"/>
    <property type="match status" value="1"/>
</dbReference>
<dbReference type="Pfam" id="PF00646">
    <property type="entry name" value="F-box"/>
    <property type="match status" value="1"/>
</dbReference>
<evidence type="ECO:0000313" key="3">
    <source>
        <dbReference type="Proteomes" id="UP001141552"/>
    </source>
</evidence>
<dbReference type="SUPFAM" id="SSF81383">
    <property type="entry name" value="F-box domain"/>
    <property type="match status" value="1"/>
</dbReference>
<dbReference type="InterPro" id="IPR011047">
    <property type="entry name" value="Quinoprotein_ADH-like_sf"/>
</dbReference>
<feature type="domain" description="F-box" evidence="1">
    <location>
        <begin position="13"/>
        <end position="57"/>
    </location>
</feature>
<comment type="caution">
    <text evidence="2">The sequence shown here is derived from an EMBL/GenBank/DDBJ whole genome shotgun (WGS) entry which is preliminary data.</text>
</comment>
<proteinExistence type="predicted"/>
<dbReference type="AlphaFoldDB" id="A0A9Q0FAX6"/>
<keyword evidence="3" id="KW-1185">Reference proteome</keyword>
<dbReference type="InterPro" id="IPR036047">
    <property type="entry name" value="F-box-like_dom_sf"/>
</dbReference>
<gene>
    <name evidence="2" type="ORF">Tsubulata_005046</name>
</gene>
<dbReference type="Proteomes" id="UP001141552">
    <property type="component" value="Unassembled WGS sequence"/>
</dbReference>
<dbReference type="OrthoDB" id="1750034at2759"/>
<accession>A0A9Q0FAX6</accession>
<evidence type="ECO:0000313" key="2">
    <source>
        <dbReference type="EMBL" id="KAJ4828168.1"/>
    </source>
</evidence>
<dbReference type="InterPro" id="IPR050796">
    <property type="entry name" value="SCF_F-box_component"/>
</dbReference>
<reference evidence="2" key="2">
    <citation type="journal article" date="2023" name="Plants (Basel)">
        <title>Annotation of the Turnera subulata (Passifloraceae) Draft Genome Reveals the S-Locus Evolved after the Divergence of Turneroideae from Passifloroideae in a Stepwise Manner.</title>
        <authorList>
            <person name="Henning P.M."/>
            <person name="Roalson E.H."/>
            <person name="Mir W."/>
            <person name="McCubbin A.G."/>
            <person name="Shore J.S."/>
        </authorList>
    </citation>
    <scope>NUCLEOTIDE SEQUENCE</scope>
    <source>
        <strain evidence="2">F60SS</strain>
    </source>
</reference>
<protein>
    <recommendedName>
        <fullName evidence="1">F-box domain-containing protein</fullName>
    </recommendedName>
</protein>
<dbReference type="InterPro" id="IPR001810">
    <property type="entry name" value="F-box_dom"/>
</dbReference>
<dbReference type="EMBL" id="JAKUCV010006248">
    <property type="protein sequence ID" value="KAJ4828168.1"/>
    <property type="molecule type" value="Genomic_DNA"/>
</dbReference>
<evidence type="ECO:0000259" key="1">
    <source>
        <dbReference type="SMART" id="SM00256"/>
    </source>
</evidence>
<dbReference type="SMART" id="SM00256">
    <property type="entry name" value="FBOX"/>
    <property type="match status" value="1"/>
</dbReference>
<sequence>MKRAREVNSMEYLPYDMILQIVSKLPAKSLCRFRCISTSLHSSISSIHSISYPRHKTKLCALLDDGRSYSVIDAHETTSSMVRMGPVSQILTSPSHRPSFSRSLTWRCLTSDNSWLVLLNLNHPCMLHLFHPSTGEALPSPSHDDHFSPFHCYRYGTFYDPSAKDYKTVIIDGVDLGHGDPDREGKPTKLGVFSRNANCWEKIVDFPNHDRADVDVLVAFALLHGALHWINPRTQVLPDGVHAPRGVILRFDLKEETYIEVPSPPDPFSLPSDSKLDVIRGNICAHYYRDATFFVWEMKDYMVKQSWTLVYSITHRPPPPLYGNEWSYRALAFNKKEELIFSVGFWNPVKVYIYNPDDGTCKQIMECRGIAPYLDV</sequence>